<evidence type="ECO:0000313" key="3">
    <source>
        <dbReference type="Proteomes" id="UP000604046"/>
    </source>
</evidence>
<evidence type="ECO:0000313" key="2">
    <source>
        <dbReference type="EMBL" id="CAE7582062.1"/>
    </source>
</evidence>
<dbReference type="Proteomes" id="UP000604046">
    <property type="component" value="Unassembled WGS sequence"/>
</dbReference>
<organism evidence="1 3">
    <name type="scientific">Symbiodinium natans</name>
    <dbReference type="NCBI Taxonomy" id="878477"/>
    <lineage>
        <taxon>Eukaryota</taxon>
        <taxon>Sar</taxon>
        <taxon>Alveolata</taxon>
        <taxon>Dinophyceae</taxon>
        <taxon>Suessiales</taxon>
        <taxon>Symbiodiniaceae</taxon>
        <taxon>Symbiodinium</taxon>
    </lineage>
</organism>
<proteinExistence type="predicted"/>
<name>A0A812TG08_9DINO</name>
<gene>
    <name evidence="1" type="ORF">SNAT2548_LOCUS29395</name>
    <name evidence="2" type="ORF">SNAT2548_LOCUS33209</name>
</gene>
<reference evidence="1" key="1">
    <citation type="submission" date="2021-02" db="EMBL/GenBank/DDBJ databases">
        <authorList>
            <person name="Dougan E. K."/>
            <person name="Rhodes N."/>
            <person name="Thang M."/>
            <person name="Chan C."/>
        </authorList>
    </citation>
    <scope>NUCLEOTIDE SEQUENCE</scope>
</reference>
<protein>
    <submittedName>
        <fullName evidence="1">Uncharacterized protein</fullName>
    </submittedName>
</protein>
<sequence>MASLNAATMSLHDPWQSTLVQLGLASGSSSDKETVFLNNVRALGFTLQTKVQMKQVQFPAKVGLCQQPVLPVKELAEEILRDYPEILFCGHGYDQLEKVQATFSTFWERFRHTWPKHPVFEVHHNDLHRCIPCRIHSDEGTSFRKAGIFQQSWGPDDNLGFAAGNRTLDGIASHFVDEANDCFYNGLQSRQGQFFLVFVRLEGDLPAQGKLMHSARNFTNEPNPMCPWCLADDRDVPFADHRRDAVWRRTTGSQKPWGSCSPLHRLPGGDEEEFVAKDLFHISHLGITRTFIASCICYLVDIGHFTAGHAPTVAVPVRLKEAYECFKDHCRLVQCETPDVKAFSRENLGWKKGSDTRLLVKWLVDYLQQPWLRDEIMECMLLALIAMDDFHRLCYQQADRIWLTAAQAMSARQFLWQFFCSYVKAARLCHQQAKLFFNITPKFHYLLHIHEDLQRCAGREYALNPASFATQMDEDYVGVASQMGRTCHPLAVSKRTAEKWLIYIWLKWTK</sequence>
<dbReference type="EMBL" id="CAJNDS010002557">
    <property type="protein sequence ID" value="CAE7525121.1"/>
    <property type="molecule type" value="Genomic_DNA"/>
</dbReference>
<accession>A0A812TG08</accession>
<dbReference type="AlphaFoldDB" id="A0A812TG08"/>
<comment type="caution">
    <text evidence="1">The sequence shown here is derived from an EMBL/GenBank/DDBJ whole genome shotgun (WGS) entry which is preliminary data.</text>
</comment>
<dbReference type="EMBL" id="CAJNDS010002745">
    <property type="protein sequence ID" value="CAE7582062.1"/>
    <property type="molecule type" value="Genomic_DNA"/>
</dbReference>
<dbReference type="OrthoDB" id="406158at2759"/>
<keyword evidence="3" id="KW-1185">Reference proteome</keyword>
<evidence type="ECO:0000313" key="1">
    <source>
        <dbReference type="EMBL" id="CAE7525121.1"/>
    </source>
</evidence>